<gene>
    <name evidence="1" type="ORF">GMARGA_LOCUS43134</name>
</gene>
<sequence>TKRKFENYKNNIFKKLFKNNSRTLTNLAHKELRLIDHYLLYLERINRATNIKELNDLKLTEITLDLILKIKQSNALKNREIPRRIREIVDLIYNKVLNETENITTLDQFIIGVSGGGELTENIYVLGENEDLLKNKK</sequence>
<feature type="non-terminal residue" evidence="1">
    <location>
        <position position="1"/>
    </location>
</feature>
<dbReference type="Proteomes" id="UP000789901">
    <property type="component" value="Unassembled WGS sequence"/>
</dbReference>
<proteinExistence type="predicted"/>
<reference evidence="1 2" key="1">
    <citation type="submission" date="2021-06" db="EMBL/GenBank/DDBJ databases">
        <authorList>
            <person name="Kallberg Y."/>
            <person name="Tangrot J."/>
            <person name="Rosling A."/>
        </authorList>
    </citation>
    <scope>NUCLEOTIDE SEQUENCE [LARGE SCALE GENOMIC DNA]</scope>
    <source>
        <strain evidence="1 2">120-4 pot B 10/14</strain>
    </source>
</reference>
<organism evidence="1 2">
    <name type="scientific">Gigaspora margarita</name>
    <dbReference type="NCBI Taxonomy" id="4874"/>
    <lineage>
        <taxon>Eukaryota</taxon>
        <taxon>Fungi</taxon>
        <taxon>Fungi incertae sedis</taxon>
        <taxon>Mucoromycota</taxon>
        <taxon>Glomeromycotina</taxon>
        <taxon>Glomeromycetes</taxon>
        <taxon>Diversisporales</taxon>
        <taxon>Gigasporaceae</taxon>
        <taxon>Gigaspora</taxon>
    </lineage>
</organism>
<dbReference type="EMBL" id="CAJVQB010136045">
    <property type="protein sequence ID" value="CAG8854313.1"/>
    <property type="molecule type" value="Genomic_DNA"/>
</dbReference>
<keyword evidence="2" id="KW-1185">Reference proteome</keyword>
<name>A0ABN7XG89_GIGMA</name>
<accession>A0ABN7XG89</accession>
<evidence type="ECO:0000313" key="1">
    <source>
        <dbReference type="EMBL" id="CAG8854313.1"/>
    </source>
</evidence>
<feature type="non-terminal residue" evidence="1">
    <location>
        <position position="137"/>
    </location>
</feature>
<comment type="caution">
    <text evidence="1">The sequence shown here is derived from an EMBL/GenBank/DDBJ whole genome shotgun (WGS) entry which is preliminary data.</text>
</comment>
<protein>
    <submittedName>
        <fullName evidence="1">20627_t:CDS:1</fullName>
    </submittedName>
</protein>
<evidence type="ECO:0000313" key="2">
    <source>
        <dbReference type="Proteomes" id="UP000789901"/>
    </source>
</evidence>